<dbReference type="AlphaFoldDB" id="Q5V7T4"/>
<geneLocation type="plasmid" evidence="2 3">
    <name>pNG400</name>
</geneLocation>
<organism evidence="2 3">
    <name type="scientific">Haloarcula marismortui (strain ATCC 43049 / DSM 3752 / JCM 8966 / VKM B-1809)</name>
    <name type="common">Halobacterium marismortui</name>
    <dbReference type="NCBI Taxonomy" id="272569"/>
    <lineage>
        <taxon>Archaea</taxon>
        <taxon>Methanobacteriati</taxon>
        <taxon>Methanobacteriota</taxon>
        <taxon>Stenosarchaea group</taxon>
        <taxon>Halobacteria</taxon>
        <taxon>Halobacteriales</taxon>
        <taxon>Haloarculaceae</taxon>
        <taxon>Haloarcula</taxon>
    </lineage>
</organism>
<gene>
    <name evidence="2" type="ordered locus">pNG4011</name>
</gene>
<protein>
    <recommendedName>
        <fullName evidence="1">C2H2-type domain-containing protein</fullName>
    </recommendedName>
</protein>
<sequence length="297" mass="33934">MSQLAILATDSVVQKLRLVPCHSELIGTGVRLTHIFVSPICIQYLYMKSGEECPTCGEIYADDHGMKVHHKLTHGESLAKETLACEQCGEEFSEFQSRIERGKGVYCSKECKYSQGQIKTECDWCGESVTKNKNRAERYSNHYCSKSCYQKHYTERVSETSEHPSYQGGPETVECDNCSKELELYCHRFTDHNFCSIECRTELFQGETHPDFEHGGSRYYGSDWASYRIDALLEWEGRCASCGLTEPTHIRTYGKSLDIHHEPPVEEFDDIETAHEEAELQPVCVKCHSKVENREVA</sequence>
<evidence type="ECO:0000313" key="3">
    <source>
        <dbReference type="Proteomes" id="UP000001169"/>
    </source>
</evidence>
<dbReference type="Gene3D" id="3.30.160.60">
    <property type="entry name" value="Classic Zinc Finger"/>
    <property type="match status" value="1"/>
</dbReference>
<dbReference type="EnsemblBacteria" id="AAV44387">
    <property type="protein sequence ID" value="AAV44387"/>
    <property type="gene ID" value="pNG4011"/>
</dbReference>
<proteinExistence type="predicted"/>
<dbReference type="PaxDb" id="272569-pNG4011"/>
<dbReference type="Proteomes" id="UP000001169">
    <property type="component" value="Plasmid pNG400"/>
</dbReference>
<dbReference type="PROSITE" id="PS00028">
    <property type="entry name" value="ZINC_FINGER_C2H2_1"/>
    <property type="match status" value="1"/>
</dbReference>
<evidence type="ECO:0000259" key="1">
    <source>
        <dbReference type="PROSITE" id="PS00028"/>
    </source>
</evidence>
<evidence type="ECO:0000313" key="2">
    <source>
        <dbReference type="EMBL" id="AAV44387.1"/>
    </source>
</evidence>
<keyword evidence="2" id="KW-0614">Plasmid</keyword>
<dbReference type="KEGG" id="hma:pNG4011"/>
<feature type="domain" description="C2H2-type" evidence="1">
    <location>
        <begin position="53"/>
        <end position="74"/>
    </location>
</feature>
<keyword evidence="3" id="KW-1185">Reference proteome</keyword>
<dbReference type="InterPro" id="IPR013087">
    <property type="entry name" value="Znf_C2H2_type"/>
</dbReference>
<dbReference type="HOGENOM" id="CLU_1122599_0_0_2"/>
<dbReference type="eggNOG" id="arCOG03898">
    <property type="taxonomic scope" value="Archaea"/>
</dbReference>
<accession>Q5V7T4</accession>
<reference evidence="2 3" key="1">
    <citation type="journal article" date="2004" name="Genome Res.">
        <title>Genome sequence of Haloarcula marismortui: a halophilic archaeon from the Dead Sea.</title>
        <authorList>
            <person name="Baliga N.S."/>
            <person name="Bonneau R."/>
            <person name="Facciotti M.T."/>
            <person name="Pan M."/>
            <person name="Glusman G."/>
            <person name="Deutsch E.W."/>
            <person name="Shannon P."/>
            <person name="Chiu Y."/>
            <person name="Weng R.S."/>
            <person name="Gan R.R."/>
            <person name="Hung P."/>
            <person name="Date S.V."/>
            <person name="Marcotte E."/>
            <person name="Hood L."/>
            <person name="Ng W.V."/>
        </authorList>
    </citation>
    <scope>NUCLEOTIDE SEQUENCE [LARGE SCALE GENOMIC DNA]</scope>
    <source>
        <strain evidence="3">ATCC 43049 / DSM 3752 / JCM 8966 / VKM B-1809</strain>
        <plasmid evidence="3">Plasmid pNG400</plasmid>
    </source>
</reference>
<name>Q5V7T4_HALMA</name>
<dbReference type="EMBL" id="AY596293">
    <property type="protein sequence ID" value="AAV44387.1"/>
    <property type="molecule type" value="Genomic_DNA"/>
</dbReference>